<evidence type="ECO:0000313" key="2">
    <source>
        <dbReference type="EMBL" id="KAA3757746.1"/>
    </source>
</evidence>
<evidence type="ECO:0000256" key="1">
    <source>
        <dbReference type="SAM" id="SignalP"/>
    </source>
</evidence>
<feature type="chain" id="PRO_5029692525" description="Lipoprotein" evidence="1">
    <location>
        <begin position="19"/>
        <end position="150"/>
    </location>
</feature>
<proteinExistence type="predicted"/>
<evidence type="ECO:0008006" key="4">
    <source>
        <dbReference type="Google" id="ProtNLM"/>
    </source>
</evidence>
<name>A0A7J4XCW7_9BACE</name>
<dbReference type="PROSITE" id="PS51257">
    <property type="entry name" value="PROKAR_LIPOPROTEIN"/>
    <property type="match status" value="1"/>
</dbReference>
<dbReference type="Proteomes" id="UP000422221">
    <property type="component" value="Unassembled WGS sequence"/>
</dbReference>
<dbReference type="AlphaFoldDB" id="A0A7J4XCW7"/>
<evidence type="ECO:0000313" key="3">
    <source>
        <dbReference type="Proteomes" id="UP000422221"/>
    </source>
</evidence>
<dbReference type="RefSeq" id="WP_005931728.1">
    <property type="nucleotide sequence ID" value="NZ_CABKSE010000002.1"/>
</dbReference>
<organism evidence="2 3">
    <name type="scientific">Bacteroides salyersiae</name>
    <dbReference type="NCBI Taxonomy" id="291644"/>
    <lineage>
        <taxon>Bacteria</taxon>
        <taxon>Pseudomonadati</taxon>
        <taxon>Bacteroidota</taxon>
        <taxon>Bacteroidia</taxon>
        <taxon>Bacteroidales</taxon>
        <taxon>Bacteroidaceae</taxon>
        <taxon>Bacteroides</taxon>
    </lineage>
</organism>
<dbReference type="GeneID" id="93117375"/>
<sequence length="150" mass="17371">MKKILFLLLLTVVFGACESDTDSNWNNRPGGNSDDTQNWDSYVITVKNWERIGGVNADNSFFRCVVEDEYLDQYIFDKGSVMVYLIQYDGDVPVQTPLPYVMHYADGDNLWTETFSYDYSVGSFAFYVTYSDFFTENSPGECQFKVVMHW</sequence>
<dbReference type="EMBL" id="VWMK01000031">
    <property type="protein sequence ID" value="KAA3757746.1"/>
    <property type="molecule type" value="Genomic_DNA"/>
</dbReference>
<protein>
    <recommendedName>
        <fullName evidence="4">Lipoprotein</fullName>
    </recommendedName>
</protein>
<gene>
    <name evidence="2" type="ORF">F3F73_21655</name>
</gene>
<feature type="signal peptide" evidence="1">
    <location>
        <begin position="1"/>
        <end position="18"/>
    </location>
</feature>
<comment type="caution">
    <text evidence="2">The sequence shown here is derived from an EMBL/GenBank/DDBJ whole genome shotgun (WGS) entry which is preliminary data.</text>
</comment>
<accession>A0A7J4XCW7</accession>
<keyword evidence="1" id="KW-0732">Signal</keyword>
<reference evidence="2 3" key="1">
    <citation type="journal article" date="2019" name="Nat. Med.">
        <title>A library of human gut bacterial isolates paired with longitudinal multiomics data enables mechanistic microbiome research.</title>
        <authorList>
            <person name="Poyet M."/>
            <person name="Groussin M."/>
            <person name="Gibbons S.M."/>
            <person name="Avila-Pacheco J."/>
            <person name="Jiang X."/>
            <person name="Kearney S.M."/>
            <person name="Perrotta A.R."/>
            <person name="Berdy B."/>
            <person name="Zhao S."/>
            <person name="Lieberman T.D."/>
            <person name="Swanson P.K."/>
            <person name="Smith M."/>
            <person name="Roesemann S."/>
            <person name="Alexander J.E."/>
            <person name="Rich S.A."/>
            <person name="Livny J."/>
            <person name="Vlamakis H."/>
            <person name="Clish C."/>
            <person name="Bullock K."/>
            <person name="Deik A."/>
            <person name="Scott J."/>
            <person name="Pierce K.A."/>
            <person name="Xavier R.J."/>
            <person name="Alm E.J."/>
        </authorList>
    </citation>
    <scope>NUCLEOTIDE SEQUENCE [LARGE SCALE GENOMIC DNA]</scope>
    <source>
        <strain evidence="2 3">BIOML-A10</strain>
    </source>
</reference>